<accession>A0A9D9HSG0</accession>
<evidence type="ECO:0000256" key="1">
    <source>
        <dbReference type="ARBA" id="ARBA00005953"/>
    </source>
</evidence>
<dbReference type="PANTHER" id="PTHR31793:SF27">
    <property type="entry name" value="NOVEL THIOESTERASE SUPERFAMILY DOMAIN AND SAPOSIN A-TYPE DOMAIN CONTAINING PROTEIN (0610012H03RIK)"/>
    <property type="match status" value="1"/>
</dbReference>
<dbReference type="SUPFAM" id="SSF54637">
    <property type="entry name" value="Thioesterase/thiol ester dehydrase-isomerase"/>
    <property type="match status" value="1"/>
</dbReference>
<evidence type="ECO:0000313" key="4">
    <source>
        <dbReference type="Proteomes" id="UP000823641"/>
    </source>
</evidence>
<dbReference type="PIRSF" id="PIRSF003230">
    <property type="entry name" value="YbgC"/>
    <property type="match status" value="1"/>
</dbReference>
<reference evidence="3" key="2">
    <citation type="journal article" date="2021" name="PeerJ">
        <title>Extensive microbial diversity within the chicken gut microbiome revealed by metagenomics and culture.</title>
        <authorList>
            <person name="Gilroy R."/>
            <person name="Ravi A."/>
            <person name="Getino M."/>
            <person name="Pursley I."/>
            <person name="Horton D.L."/>
            <person name="Alikhan N.F."/>
            <person name="Baker D."/>
            <person name="Gharbi K."/>
            <person name="Hall N."/>
            <person name="Watson M."/>
            <person name="Adriaenssens E.M."/>
            <person name="Foster-Nyarko E."/>
            <person name="Jarju S."/>
            <person name="Secka A."/>
            <person name="Antonio M."/>
            <person name="Oren A."/>
            <person name="Chaudhuri R.R."/>
            <person name="La Ragione R."/>
            <person name="Hildebrand F."/>
            <person name="Pallen M.J."/>
        </authorList>
    </citation>
    <scope>NUCLEOTIDE SEQUENCE</scope>
    <source>
        <strain evidence="3">G3-3990</strain>
    </source>
</reference>
<dbReference type="Gene3D" id="3.10.129.10">
    <property type="entry name" value="Hotdog Thioesterase"/>
    <property type="match status" value="1"/>
</dbReference>
<keyword evidence="2" id="KW-0378">Hydrolase</keyword>
<dbReference type="CDD" id="cd00586">
    <property type="entry name" value="4HBT"/>
    <property type="match status" value="1"/>
</dbReference>
<organism evidence="3 4">
    <name type="scientific">Candidatus Gallipaludibacter merdavium</name>
    <dbReference type="NCBI Taxonomy" id="2840839"/>
    <lineage>
        <taxon>Bacteria</taxon>
        <taxon>Pseudomonadati</taxon>
        <taxon>Bacteroidota</taxon>
        <taxon>Bacteroidia</taxon>
        <taxon>Bacteroidales</taxon>
        <taxon>Candidatus Gallipaludibacter</taxon>
    </lineage>
</organism>
<dbReference type="InterPro" id="IPR006684">
    <property type="entry name" value="YbgC/YbaW"/>
</dbReference>
<proteinExistence type="inferred from homology"/>
<name>A0A9D9HSG0_9BACT</name>
<sequence>MSEEKEIYKHSIPVQLRFNDTDALGHVNNSVYLSFYDLGKSDYFNTIRGLEIKQRDVDVVIAHIDVDFIAPVFLNDHIAVQTRVSAIGNKSFSLKQRIVDQETGEEKCVCHTVMVGFDFETNTTKPISQEWRNAIELYEGHSY</sequence>
<comment type="caution">
    <text evidence="3">The sequence shown here is derived from an EMBL/GenBank/DDBJ whole genome shotgun (WGS) entry which is preliminary data.</text>
</comment>
<gene>
    <name evidence="3" type="ORF">IAA73_01805</name>
</gene>
<comment type="similarity">
    <text evidence="1">Belongs to the 4-hydroxybenzoyl-CoA thioesterase family.</text>
</comment>
<dbReference type="AlphaFoldDB" id="A0A9D9HSG0"/>
<evidence type="ECO:0000256" key="2">
    <source>
        <dbReference type="ARBA" id="ARBA00022801"/>
    </source>
</evidence>
<dbReference type="GO" id="GO:0047617">
    <property type="term" value="F:fatty acyl-CoA hydrolase activity"/>
    <property type="evidence" value="ECO:0007669"/>
    <property type="project" value="TreeGrafter"/>
</dbReference>
<evidence type="ECO:0000313" key="3">
    <source>
        <dbReference type="EMBL" id="MBO8459058.1"/>
    </source>
</evidence>
<dbReference type="Pfam" id="PF13279">
    <property type="entry name" value="4HBT_2"/>
    <property type="match status" value="1"/>
</dbReference>
<dbReference type="Proteomes" id="UP000823641">
    <property type="component" value="Unassembled WGS sequence"/>
</dbReference>
<reference evidence="3" key="1">
    <citation type="submission" date="2020-10" db="EMBL/GenBank/DDBJ databases">
        <authorList>
            <person name="Gilroy R."/>
        </authorList>
    </citation>
    <scope>NUCLEOTIDE SEQUENCE</scope>
    <source>
        <strain evidence="3">G3-3990</strain>
    </source>
</reference>
<protein>
    <submittedName>
        <fullName evidence="3">Acyl-CoA thioesterase</fullName>
    </submittedName>
</protein>
<dbReference type="InterPro" id="IPR029069">
    <property type="entry name" value="HotDog_dom_sf"/>
</dbReference>
<dbReference type="PANTHER" id="PTHR31793">
    <property type="entry name" value="4-HYDROXYBENZOYL-COA THIOESTERASE FAMILY MEMBER"/>
    <property type="match status" value="1"/>
</dbReference>
<dbReference type="EMBL" id="JADIMG010000017">
    <property type="protein sequence ID" value="MBO8459058.1"/>
    <property type="molecule type" value="Genomic_DNA"/>
</dbReference>
<dbReference type="InterPro" id="IPR050563">
    <property type="entry name" value="4-hydroxybenzoyl-CoA_TE"/>
</dbReference>